<gene>
    <name evidence="1" type="ORF">PHYPA_029550</name>
</gene>
<dbReference type="AlphaFoldDB" id="A0A2K1IDN9"/>
<evidence type="ECO:0000313" key="3">
    <source>
        <dbReference type="Proteomes" id="UP000006727"/>
    </source>
</evidence>
<evidence type="ECO:0000313" key="1">
    <source>
        <dbReference type="EMBL" id="PNR27398.1"/>
    </source>
</evidence>
<dbReference type="EMBL" id="ABEU02000025">
    <property type="protein sequence ID" value="PNR27398.1"/>
    <property type="molecule type" value="Genomic_DNA"/>
</dbReference>
<sequence>MASYVDPIKGESQMERYNRICHEAKQAWLVESRIKSLAWRMHSLASLPNNPMQWRLSILLRPNQSKLSSMDTAAVMLNSCFRTPLESSPWTNQ</sequence>
<dbReference type="Gramene" id="Pp3c25_3820V3.1">
    <property type="protein sequence ID" value="PAC:32979240.CDS.1"/>
    <property type="gene ID" value="Pp3c25_3820"/>
</dbReference>
<dbReference type="InParanoid" id="A0A2K1IDN9"/>
<reference evidence="2" key="3">
    <citation type="submission" date="2020-12" db="UniProtKB">
        <authorList>
            <consortium name="EnsemblPlants"/>
        </authorList>
    </citation>
    <scope>IDENTIFICATION</scope>
</reference>
<keyword evidence="3" id="KW-1185">Reference proteome</keyword>
<reference evidence="1 3" key="2">
    <citation type="journal article" date="2018" name="Plant J.">
        <title>The Physcomitrella patens chromosome-scale assembly reveals moss genome structure and evolution.</title>
        <authorList>
            <person name="Lang D."/>
            <person name="Ullrich K.K."/>
            <person name="Murat F."/>
            <person name="Fuchs J."/>
            <person name="Jenkins J."/>
            <person name="Haas F.B."/>
            <person name="Piednoel M."/>
            <person name="Gundlach H."/>
            <person name="Van Bel M."/>
            <person name="Meyberg R."/>
            <person name="Vives C."/>
            <person name="Morata J."/>
            <person name="Symeonidi A."/>
            <person name="Hiss M."/>
            <person name="Muchero W."/>
            <person name="Kamisugi Y."/>
            <person name="Saleh O."/>
            <person name="Blanc G."/>
            <person name="Decker E.L."/>
            <person name="van Gessel N."/>
            <person name="Grimwood J."/>
            <person name="Hayes R.D."/>
            <person name="Graham S.W."/>
            <person name="Gunter L.E."/>
            <person name="McDaniel S.F."/>
            <person name="Hoernstein S.N.W."/>
            <person name="Larsson A."/>
            <person name="Li F.W."/>
            <person name="Perroud P.F."/>
            <person name="Phillips J."/>
            <person name="Ranjan P."/>
            <person name="Rokshar D.S."/>
            <person name="Rothfels C.J."/>
            <person name="Schneider L."/>
            <person name="Shu S."/>
            <person name="Stevenson D.W."/>
            <person name="Thummler F."/>
            <person name="Tillich M."/>
            <person name="Villarreal Aguilar J.C."/>
            <person name="Widiez T."/>
            <person name="Wong G.K."/>
            <person name="Wymore A."/>
            <person name="Zhang Y."/>
            <person name="Zimmer A.D."/>
            <person name="Quatrano R.S."/>
            <person name="Mayer K.F.X."/>
            <person name="Goodstein D."/>
            <person name="Casacuberta J.M."/>
            <person name="Vandepoele K."/>
            <person name="Reski R."/>
            <person name="Cuming A.C."/>
            <person name="Tuskan G.A."/>
            <person name="Maumus F."/>
            <person name="Salse J."/>
            <person name="Schmutz J."/>
            <person name="Rensing S.A."/>
        </authorList>
    </citation>
    <scope>NUCLEOTIDE SEQUENCE [LARGE SCALE GENOMIC DNA]</scope>
    <source>
        <strain evidence="2 3">cv. Gransden 2004</strain>
    </source>
</reference>
<accession>A0A2K1IDN9</accession>
<protein>
    <submittedName>
        <fullName evidence="1 2">Uncharacterized protein</fullName>
    </submittedName>
</protein>
<reference evidence="1 3" key="1">
    <citation type="journal article" date="2008" name="Science">
        <title>The Physcomitrella genome reveals evolutionary insights into the conquest of land by plants.</title>
        <authorList>
            <person name="Rensing S."/>
            <person name="Lang D."/>
            <person name="Zimmer A."/>
            <person name="Terry A."/>
            <person name="Salamov A."/>
            <person name="Shapiro H."/>
            <person name="Nishiyama T."/>
            <person name="Perroud P.-F."/>
            <person name="Lindquist E."/>
            <person name="Kamisugi Y."/>
            <person name="Tanahashi T."/>
            <person name="Sakakibara K."/>
            <person name="Fujita T."/>
            <person name="Oishi K."/>
            <person name="Shin-I T."/>
            <person name="Kuroki Y."/>
            <person name="Toyoda A."/>
            <person name="Suzuki Y."/>
            <person name="Hashimoto A."/>
            <person name="Yamaguchi K."/>
            <person name="Sugano A."/>
            <person name="Kohara Y."/>
            <person name="Fujiyama A."/>
            <person name="Anterola A."/>
            <person name="Aoki S."/>
            <person name="Ashton N."/>
            <person name="Barbazuk W.B."/>
            <person name="Barker E."/>
            <person name="Bennetzen J."/>
            <person name="Bezanilla M."/>
            <person name="Blankenship R."/>
            <person name="Cho S.H."/>
            <person name="Dutcher S."/>
            <person name="Estelle M."/>
            <person name="Fawcett J.A."/>
            <person name="Gundlach H."/>
            <person name="Hanada K."/>
            <person name="Heyl A."/>
            <person name="Hicks K.A."/>
            <person name="Hugh J."/>
            <person name="Lohr M."/>
            <person name="Mayer K."/>
            <person name="Melkozernov A."/>
            <person name="Murata T."/>
            <person name="Nelson D."/>
            <person name="Pils B."/>
            <person name="Prigge M."/>
            <person name="Reiss B."/>
            <person name="Renner T."/>
            <person name="Rombauts S."/>
            <person name="Rushton P."/>
            <person name="Sanderfoot A."/>
            <person name="Schween G."/>
            <person name="Shiu S.-H."/>
            <person name="Stueber K."/>
            <person name="Theodoulou F.L."/>
            <person name="Tu H."/>
            <person name="Van de Peer Y."/>
            <person name="Verrier P.J."/>
            <person name="Waters E."/>
            <person name="Wood A."/>
            <person name="Yang L."/>
            <person name="Cove D."/>
            <person name="Cuming A."/>
            <person name="Hasebe M."/>
            <person name="Lucas S."/>
            <person name="Mishler D.B."/>
            <person name="Reski R."/>
            <person name="Grigoriev I."/>
            <person name="Quatrano R.S."/>
            <person name="Boore J.L."/>
        </authorList>
    </citation>
    <scope>NUCLEOTIDE SEQUENCE [LARGE SCALE GENOMIC DNA]</scope>
    <source>
        <strain evidence="2 3">cv. Gransden 2004</strain>
    </source>
</reference>
<dbReference type="PaxDb" id="3218-PP1S461_16V6.1"/>
<organism evidence="1">
    <name type="scientific">Physcomitrium patens</name>
    <name type="common">Spreading-leaved earth moss</name>
    <name type="synonym">Physcomitrella patens</name>
    <dbReference type="NCBI Taxonomy" id="3218"/>
    <lineage>
        <taxon>Eukaryota</taxon>
        <taxon>Viridiplantae</taxon>
        <taxon>Streptophyta</taxon>
        <taxon>Embryophyta</taxon>
        <taxon>Bryophyta</taxon>
        <taxon>Bryophytina</taxon>
        <taxon>Bryopsida</taxon>
        <taxon>Funariidae</taxon>
        <taxon>Funariales</taxon>
        <taxon>Funariaceae</taxon>
        <taxon>Physcomitrium</taxon>
    </lineage>
</organism>
<proteinExistence type="predicted"/>
<name>A0A2K1IDN9_PHYPA</name>
<evidence type="ECO:0000313" key="2">
    <source>
        <dbReference type="EnsemblPlants" id="PAC:32979240.CDS.1"/>
    </source>
</evidence>
<dbReference type="Proteomes" id="UP000006727">
    <property type="component" value="Chromosome 25"/>
</dbReference>
<dbReference type="EnsemblPlants" id="Pp3c25_3820V3.1">
    <property type="protein sequence ID" value="PAC:32979240.CDS.1"/>
    <property type="gene ID" value="Pp3c25_3820"/>
</dbReference>